<evidence type="ECO:0000256" key="3">
    <source>
        <dbReference type="ARBA" id="ARBA00023242"/>
    </source>
</evidence>
<protein>
    <recommendedName>
        <fullName evidence="5">HSF-type DNA-binding domain-containing protein</fullName>
    </recommendedName>
</protein>
<dbReference type="GO" id="GO:0005634">
    <property type="term" value="C:nucleus"/>
    <property type="evidence" value="ECO:0007669"/>
    <property type="project" value="UniProtKB-SubCell"/>
</dbReference>
<proteinExistence type="inferred from homology"/>
<evidence type="ECO:0000256" key="1">
    <source>
        <dbReference type="ARBA" id="ARBA00004123"/>
    </source>
</evidence>
<keyword evidence="2" id="KW-0238">DNA-binding</keyword>
<keyword evidence="3" id="KW-0539">Nucleus</keyword>
<sequence length="351" mass="38989">MMLSMQRPKVSPQRRHKTLLSQYLIMSNSNTISIRSARSLTLKDRIKDAMSKEIRGQSKNQHELTAALALTNIGIKDGNRNSVEAMDESTQGYDAKIFPQKLFDILSDERNSDSITWLEHGRGFLITDRKKFATEVLPRYFKKTKYTSFTRKMNRWSFSRVTRGPEIGAYYHKYFRRGEPMLCTQMYCKNERTKFAICPSVANAPSATSFPCSPLPPPPSTCALMPPIRPQQQQAQAPQQIPTSDRAALSPKLATAKLPIADMTQRHKMLLAMSQTQKANAQMFGVPPPTSTAVINAALQALYRSNAMEASAAVPAAAGIAKTPLSVSATQGTMPRSTFAPRCTFYRASAA</sequence>
<evidence type="ECO:0000313" key="6">
    <source>
        <dbReference type="EMBL" id="CAD9520393.1"/>
    </source>
</evidence>
<evidence type="ECO:0000256" key="2">
    <source>
        <dbReference type="ARBA" id="ARBA00023125"/>
    </source>
</evidence>
<dbReference type="PANTHER" id="PTHR10015">
    <property type="entry name" value="HEAT SHOCK TRANSCRIPTION FACTOR"/>
    <property type="match status" value="1"/>
</dbReference>
<dbReference type="GO" id="GO:0043565">
    <property type="term" value="F:sequence-specific DNA binding"/>
    <property type="evidence" value="ECO:0007669"/>
    <property type="project" value="InterPro"/>
</dbReference>
<comment type="subcellular location">
    <subcellularLocation>
        <location evidence="1">Nucleus</location>
    </subcellularLocation>
</comment>
<dbReference type="InterPro" id="IPR000232">
    <property type="entry name" value="HSF_DNA-bd"/>
</dbReference>
<dbReference type="FunFam" id="1.10.10.10:FF:000479">
    <property type="entry name" value="Predicted protein"/>
    <property type="match status" value="1"/>
</dbReference>
<accession>A0A7S2N539</accession>
<organism evidence="6">
    <name type="scientific">Helicotheca tamesis</name>
    <dbReference type="NCBI Taxonomy" id="374047"/>
    <lineage>
        <taxon>Eukaryota</taxon>
        <taxon>Sar</taxon>
        <taxon>Stramenopiles</taxon>
        <taxon>Ochrophyta</taxon>
        <taxon>Bacillariophyta</taxon>
        <taxon>Mediophyceae</taxon>
        <taxon>Lithodesmiophycidae</taxon>
        <taxon>Lithodesmiales</taxon>
        <taxon>Lithodesmiaceae</taxon>
        <taxon>Helicotheca</taxon>
    </lineage>
</organism>
<dbReference type="PRINTS" id="PR00056">
    <property type="entry name" value="HSFDOMAIN"/>
</dbReference>
<comment type="similarity">
    <text evidence="4">Belongs to the HSF family.</text>
</comment>
<gene>
    <name evidence="6" type="ORF">HTAM1171_LOCUS12577</name>
</gene>
<dbReference type="InterPro" id="IPR036390">
    <property type="entry name" value="WH_DNA-bd_sf"/>
</dbReference>
<dbReference type="Gene3D" id="1.10.10.10">
    <property type="entry name" value="Winged helix-like DNA-binding domain superfamily/Winged helix DNA-binding domain"/>
    <property type="match status" value="1"/>
</dbReference>
<reference evidence="6" key="1">
    <citation type="submission" date="2021-01" db="EMBL/GenBank/DDBJ databases">
        <authorList>
            <person name="Corre E."/>
            <person name="Pelletier E."/>
            <person name="Niang G."/>
            <person name="Scheremetjew M."/>
            <person name="Finn R."/>
            <person name="Kale V."/>
            <person name="Holt S."/>
            <person name="Cochrane G."/>
            <person name="Meng A."/>
            <person name="Brown T."/>
            <person name="Cohen L."/>
        </authorList>
    </citation>
    <scope>NUCLEOTIDE SEQUENCE</scope>
    <source>
        <strain evidence="6">CCMP826</strain>
    </source>
</reference>
<dbReference type="InterPro" id="IPR036388">
    <property type="entry name" value="WH-like_DNA-bd_sf"/>
</dbReference>
<dbReference type="EMBL" id="HBGV01020139">
    <property type="protein sequence ID" value="CAD9520393.1"/>
    <property type="molecule type" value="Transcribed_RNA"/>
</dbReference>
<evidence type="ECO:0000256" key="4">
    <source>
        <dbReference type="RuleBase" id="RU004020"/>
    </source>
</evidence>
<dbReference type="GO" id="GO:0003700">
    <property type="term" value="F:DNA-binding transcription factor activity"/>
    <property type="evidence" value="ECO:0007669"/>
    <property type="project" value="InterPro"/>
</dbReference>
<dbReference type="SUPFAM" id="SSF46785">
    <property type="entry name" value="Winged helix' DNA-binding domain"/>
    <property type="match status" value="1"/>
</dbReference>
<dbReference type="SMART" id="SM00415">
    <property type="entry name" value="HSF"/>
    <property type="match status" value="1"/>
</dbReference>
<name>A0A7S2N539_9STRA</name>
<feature type="domain" description="HSF-type DNA-binding" evidence="5">
    <location>
        <begin position="94"/>
        <end position="189"/>
    </location>
</feature>
<dbReference type="PANTHER" id="PTHR10015:SF206">
    <property type="entry name" value="HSF-TYPE DNA-BINDING DOMAIN-CONTAINING PROTEIN"/>
    <property type="match status" value="1"/>
</dbReference>
<dbReference type="AlphaFoldDB" id="A0A7S2N539"/>
<evidence type="ECO:0000259" key="5">
    <source>
        <dbReference type="SMART" id="SM00415"/>
    </source>
</evidence>
<dbReference type="Pfam" id="PF00447">
    <property type="entry name" value="HSF_DNA-bind"/>
    <property type="match status" value="1"/>
</dbReference>